<evidence type="ECO:0000313" key="3">
    <source>
        <dbReference type="Proteomes" id="UP000254711"/>
    </source>
</evidence>
<sequence length="89" mass="9354">MLPEQKRNTNILVGLGIIGQIAGRSMLTGGSPGLGAIITLAAAVLFIWGCCEYAFGKGYTRWLGALGLLSIIGLLVLVFLPDRHKNATA</sequence>
<feature type="transmembrane region" description="Helical" evidence="1">
    <location>
        <begin position="34"/>
        <end position="56"/>
    </location>
</feature>
<reference evidence="2 3" key="1">
    <citation type="submission" date="2018-07" db="EMBL/GenBank/DDBJ databases">
        <title>Dyella solisilvae sp. nov., isolated from the pine and broad-leaved mixed forest soil.</title>
        <authorList>
            <person name="Gao Z."/>
            <person name="Qiu L."/>
        </authorList>
    </citation>
    <scope>NUCLEOTIDE SEQUENCE [LARGE SCALE GENOMIC DNA]</scope>
    <source>
        <strain evidence="2 3">DHG54</strain>
    </source>
</reference>
<feature type="transmembrane region" description="Helical" evidence="1">
    <location>
        <begin position="62"/>
        <end position="80"/>
    </location>
</feature>
<accession>A0A370K4R4</accession>
<dbReference type="Proteomes" id="UP000254711">
    <property type="component" value="Unassembled WGS sequence"/>
</dbReference>
<dbReference type="OrthoDB" id="9970764at2"/>
<proteinExistence type="predicted"/>
<dbReference type="AlphaFoldDB" id="A0A370K4R4"/>
<comment type="caution">
    <text evidence="2">The sequence shown here is derived from an EMBL/GenBank/DDBJ whole genome shotgun (WGS) entry which is preliminary data.</text>
</comment>
<keyword evidence="3" id="KW-1185">Reference proteome</keyword>
<evidence type="ECO:0000256" key="1">
    <source>
        <dbReference type="SAM" id="Phobius"/>
    </source>
</evidence>
<dbReference type="RefSeq" id="WP_114825968.1">
    <property type="nucleotide sequence ID" value="NZ_QQSY01000004.1"/>
</dbReference>
<keyword evidence="1" id="KW-0812">Transmembrane</keyword>
<protein>
    <submittedName>
        <fullName evidence="2">Uncharacterized protein</fullName>
    </submittedName>
</protein>
<gene>
    <name evidence="2" type="ORF">DVT68_15290</name>
</gene>
<keyword evidence="1" id="KW-0472">Membrane</keyword>
<keyword evidence="1" id="KW-1133">Transmembrane helix</keyword>
<dbReference type="EMBL" id="QQSY01000004">
    <property type="protein sequence ID" value="RDI97651.1"/>
    <property type="molecule type" value="Genomic_DNA"/>
</dbReference>
<name>A0A370K4R4_9GAMM</name>
<organism evidence="2 3">
    <name type="scientific">Dyella solisilvae</name>
    <dbReference type="NCBI Taxonomy" id="1920168"/>
    <lineage>
        <taxon>Bacteria</taxon>
        <taxon>Pseudomonadati</taxon>
        <taxon>Pseudomonadota</taxon>
        <taxon>Gammaproteobacteria</taxon>
        <taxon>Lysobacterales</taxon>
        <taxon>Rhodanobacteraceae</taxon>
        <taxon>Dyella</taxon>
    </lineage>
</organism>
<evidence type="ECO:0000313" key="2">
    <source>
        <dbReference type="EMBL" id="RDI97651.1"/>
    </source>
</evidence>